<evidence type="ECO:0000313" key="2">
    <source>
        <dbReference type="EMBL" id="MEE3719476.1"/>
    </source>
</evidence>
<keyword evidence="1" id="KW-0812">Transmembrane</keyword>
<evidence type="ECO:0000256" key="1">
    <source>
        <dbReference type="SAM" id="Phobius"/>
    </source>
</evidence>
<sequence>MSNQKSGCIGIGILLIGLGVLLVNLYWLHDFACQAGILCIVHHEPLAEARSDVSNINKAQDYFFGENKRFSRKYNDLGIGIQERTLNYTYSLEVLDEKSFALSYAIPNQPYALRKWRYGFFEWNEQRYYLLLRSVVGATAIAKNSYGEEHSIQILCQAIAPSLGKPPAPILRNNELICAEGTEEKSRN</sequence>
<accession>A0AAW9Q923</accession>
<dbReference type="RefSeq" id="WP_330485912.1">
    <property type="nucleotide sequence ID" value="NZ_JAZBJZ010000136.1"/>
</dbReference>
<comment type="caution">
    <text evidence="2">The sequence shown here is derived from an EMBL/GenBank/DDBJ whole genome shotgun (WGS) entry which is preliminary data.</text>
</comment>
<dbReference type="EMBL" id="JAZBJZ010000136">
    <property type="protein sequence ID" value="MEE3719476.1"/>
    <property type="molecule type" value="Genomic_DNA"/>
</dbReference>
<organism evidence="2 3">
    <name type="scientific">Tumidithrix elongata BACA0141</name>
    <dbReference type="NCBI Taxonomy" id="2716417"/>
    <lineage>
        <taxon>Bacteria</taxon>
        <taxon>Bacillati</taxon>
        <taxon>Cyanobacteriota</taxon>
        <taxon>Cyanophyceae</taxon>
        <taxon>Pseudanabaenales</taxon>
        <taxon>Pseudanabaenaceae</taxon>
        <taxon>Tumidithrix</taxon>
        <taxon>Tumidithrix elongata</taxon>
    </lineage>
</organism>
<keyword evidence="1" id="KW-1133">Transmembrane helix</keyword>
<feature type="transmembrane region" description="Helical" evidence="1">
    <location>
        <begin position="7"/>
        <end position="28"/>
    </location>
</feature>
<dbReference type="Proteomes" id="UP001333818">
    <property type="component" value="Unassembled WGS sequence"/>
</dbReference>
<keyword evidence="3" id="KW-1185">Reference proteome</keyword>
<keyword evidence="1" id="KW-0472">Membrane</keyword>
<dbReference type="AlphaFoldDB" id="A0AAW9Q923"/>
<dbReference type="Pfam" id="PF16734">
    <property type="entry name" value="Pilin_GH"/>
    <property type="match status" value="1"/>
</dbReference>
<reference evidence="2" key="1">
    <citation type="submission" date="2024-01" db="EMBL/GenBank/DDBJ databases">
        <title>Bank of Algae and Cyanobacteria of the Azores (BACA) strain genomes.</title>
        <authorList>
            <person name="Luz R."/>
            <person name="Cordeiro R."/>
            <person name="Fonseca A."/>
            <person name="Goncalves V."/>
        </authorList>
    </citation>
    <scope>NUCLEOTIDE SEQUENCE</scope>
    <source>
        <strain evidence="2">BACA0141</strain>
    </source>
</reference>
<evidence type="ECO:0000313" key="3">
    <source>
        <dbReference type="Proteomes" id="UP001333818"/>
    </source>
</evidence>
<proteinExistence type="predicted"/>
<gene>
    <name evidence="2" type="ORF">V2H45_22280</name>
</gene>
<dbReference type="InterPro" id="IPR031975">
    <property type="entry name" value="Pilin_GH"/>
</dbReference>
<protein>
    <submittedName>
        <fullName evidence="2">Type IV pilin-like G/H family protein</fullName>
    </submittedName>
</protein>
<name>A0AAW9Q923_9CYAN</name>